<dbReference type="RefSeq" id="WP_093270284.1">
    <property type="nucleotide sequence ID" value="NZ_FNOK01000028.1"/>
</dbReference>
<evidence type="ECO:0000256" key="2">
    <source>
        <dbReference type="ARBA" id="ARBA00023015"/>
    </source>
</evidence>
<evidence type="ECO:0000313" key="7">
    <source>
        <dbReference type="Proteomes" id="UP000199529"/>
    </source>
</evidence>
<dbReference type="PRINTS" id="PR00039">
    <property type="entry name" value="HTHLYSR"/>
</dbReference>
<comment type="similarity">
    <text evidence="1">Belongs to the LysR transcriptional regulatory family.</text>
</comment>
<proteinExistence type="inferred from homology"/>
<dbReference type="InterPro" id="IPR036390">
    <property type="entry name" value="WH_DNA-bd_sf"/>
</dbReference>
<accession>A0A1H3KH60</accession>
<dbReference type="Gene3D" id="1.10.10.10">
    <property type="entry name" value="Winged helix-like DNA-binding domain superfamily/Winged helix DNA-binding domain"/>
    <property type="match status" value="1"/>
</dbReference>
<evidence type="ECO:0000256" key="1">
    <source>
        <dbReference type="ARBA" id="ARBA00009437"/>
    </source>
</evidence>
<dbReference type="Pfam" id="PF00126">
    <property type="entry name" value="HTH_1"/>
    <property type="match status" value="1"/>
</dbReference>
<dbReference type="CDD" id="cd05466">
    <property type="entry name" value="PBP2_LTTR_substrate"/>
    <property type="match status" value="1"/>
</dbReference>
<keyword evidence="4" id="KW-0804">Transcription</keyword>
<dbReference type="FunFam" id="1.10.10.10:FF:000001">
    <property type="entry name" value="LysR family transcriptional regulator"/>
    <property type="match status" value="1"/>
</dbReference>
<dbReference type="EMBL" id="FNOK01000028">
    <property type="protein sequence ID" value="SDY51463.1"/>
    <property type="molecule type" value="Genomic_DNA"/>
</dbReference>
<dbReference type="GO" id="GO:0003677">
    <property type="term" value="F:DNA binding"/>
    <property type="evidence" value="ECO:0007669"/>
    <property type="project" value="UniProtKB-KW"/>
</dbReference>
<dbReference type="GO" id="GO:0032993">
    <property type="term" value="C:protein-DNA complex"/>
    <property type="evidence" value="ECO:0007669"/>
    <property type="project" value="TreeGrafter"/>
</dbReference>
<protein>
    <submittedName>
        <fullName evidence="6">Transcriptional regulator /transcriptional regulator, LysR family</fullName>
    </submittedName>
</protein>
<dbReference type="PANTHER" id="PTHR30346">
    <property type="entry name" value="TRANSCRIPTIONAL DUAL REGULATOR HCAR-RELATED"/>
    <property type="match status" value="1"/>
</dbReference>
<dbReference type="GO" id="GO:0003700">
    <property type="term" value="F:DNA-binding transcription factor activity"/>
    <property type="evidence" value="ECO:0007669"/>
    <property type="project" value="InterPro"/>
</dbReference>
<dbReference type="Proteomes" id="UP000199529">
    <property type="component" value="Unassembled WGS sequence"/>
</dbReference>
<dbReference type="Gene3D" id="3.40.190.290">
    <property type="match status" value="1"/>
</dbReference>
<dbReference type="AlphaFoldDB" id="A0A1H3KH60"/>
<dbReference type="PANTHER" id="PTHR30346:SF28">
    <property type="entry name" value="HTH-TYPE TRANSCRIPTIONAL REGULATOR CYNR"/>
    <property type="match status" value="1"/>
</dbReference>
<dbReference type="PROSITE" id="PS50931">
    <property type="entry name" value="HTH_LYSR"/>
    <property type="match status" value="1"/>
</dbReference>
<dbReference type="InterPro" id="IPR036388">
    <property type="entry name" value="WH-like_DNA-bd_sf"/>
</dbReference>
<name>A0A1H3KH60_9PSEU</name>
<feature type="domain" description="HTH lysR-type" evidence="5">
    <location>
        <begin position="1"/>
        <end position="58"/>
    </location>
</feature>
<dbReference type="STRING" id="418495.SAMN05216215_102841"/>
<evidence type="ECO:0000313" key="6">
    <source>
        <dbReference type="EMBL" id="SDY51463.1"/>
    </source>
</evidence>
<keyword evidence="2" id="KW-0805">Transcription regulation</keyword>
<keyword evidence="3" id="KW-0238">DNA-binding</keyword>
<dbReference type="SUPFAM" id="SSF46785">
    <property type="entry name" value="Winged helix' DNA-binding domain"/>
    <property type="match status" value="1"/>
</dbReference>
<evidence type="ECO:0000256" key="3">
    <source>
        <dbReference type="ARBA" id="ARBA00023125"/>
    </source>
</evidence>
<keyword evidence="7" id="KW-1185">Reference proteome</keyword>
<evidence type="ECO:0000259" key="5">
    <source>
        <dbReference type="PROSITE" id="PS50931"/>
    </source>
</evidence>
<sequence length="310" mass="33041">MDGRQLRCFLAVVDHGSVTRAAEALYVSQPSLSQTIRSLERELGTELFHREGRALRLSAAGQALLGPARQVQESALEASDAVRRIQQLEEGRLDIAVTEDLAVDPLADFVAAFRARHAEVWVNVLQADDSEAAAERVRVAECEVALCSLPVSRSGLTSVALGSRDLLLVLPPEMPLSEREVVPLSSLGDIPLVAGPLGDVVRDLVESTCAELKVKPKVMVEAGAPAVLPDLVLTGAGGAFLPPGVARSAANQGALVRRTDPPLVQDFGFVFRNSTLTAPSRAFLMLAQRAHVQARPDTALGIVRSPESAW</sequence>
<dbReference type="InterPro" id="IPR000847">
    <property type="entry name" value="LysR_HTH_N"/>
</dbReference>
<dbReference type="Pfam" id="PF03466">
    <property type="entry name" value="LysR_substrate"/>
    <property type="match status" value="1"/>
</dbReference>
<dbReference type="SUPFAM" id="SSF53850">
    <property type="entry name" value="Periplasmic binding protein-like II"/>
    <property type="match status" value="1"/>
</dbReference>
<evidence type="ECO:0000256" key="4">
    <source>
        <dbReference type="ARBA" id="ARBA00023163"/>
    </source>
</evidence>
<reference evidence="7" key="1">
    <citation type="submission" date="2016-10" db="EMBL/GenBank/DDBJ databases">
        <authorList>
            <person name="Varghese N."/>
            <person name="Submissions S."/>
        </authorList>
    </citation>
    <scope>NUCLEOTIDE SEQUENCE [LARGE SCALE GENOMIC DNA]</scope>
    <source>
        <strain evidence="7">CGMCC 4.3530</strain>
    </source>
</reference>
<organism evidence="6 7">
    <name type="scientific">Saccharopolyspora shandongensis</name>
    <dbReference type="NCBI Taxonomy" id="418495"/>
    <lineage>
        <taxon>Bacteria</taxon>
        <taxon>Bacillati</taxon>
        <taxon>Actinomycetota</taxon>
        <taxon>Actinomycetes</taxon>
        <taxon>Pseudonocardiales</taxon>
        <taxon>Pseudonocardiaceae</taxon>
        <taxon>Saccharopolyspora</taxon>
    </lineage>
</organism>
<gene>
    <name evidence="6" type="ORF">SAMN05216215_102841</name>
</gene>
<dbReference type="OrthoDB" id="3181812at2"/>
<dbReference type="InterPro" id="IPR005119">
    <property type="entry name" value="LysR_subst-bd"/>
</dbReference>